<name>A0A9D1RGD9_9BACT</name>
<reference evidence="7" key="2">
    <citation type="submission" date="2021-04" db="EMBL/GenBank/DDBJ databases">
        <authorList>
            <person name="Gilroy R."/>
        </authorList>
    </citation>
    <scope>NUCLEOTIDE SEQUENCE</scope>
    <source>
        <strain evidence="7">Gambia16-930</strain>
    </source>
</reference>
<evidence type="ECO:0000313" key="8">
    <source>
        <dbReference type="Proteomes" id="UP000824267"/>
    </source>
</evidence>
<evidence type="ECO:0000256" key="6">
    <source>
        <dbReference type="ARBA" id="ARBA00023310"/>
    </source>
</evidence>
<organism evidence="7 8">
    <name type="scientific">Candidatus Onthomorpha intestinigallinarum</name>
    <dbReference type="NCBI Taxonomy" id="2840880"/>
    <lineage>
        <taxon>Bacteria</taxon>
        <taxon>Pseudomonadati</taxon>
        <taxon>Bacteroidota</taxon>
        <taxon>Bacteroidia</taxon>
        <taxon>Bacteroidales</taxon>
        <taxon>Candidatus Onthomorpha</taxon>
    </lineage>
</organism>
<evidence type="ECO:0000256" key="1">
    <source>
        <dbReference type="ARBA" id="ARBA00004370"/>
    </source>
</evidence>
<comment type="subcellular location">
    <subcellularLocation>
        <location evidence="1">Membrane</location>
    </subcellularLocation>
</comment>
<dbReference type="PANTHER" id="PTHR11910">
    <property type="entry name" value="ATP SYNTHASE DELTA CHAIN"/>
    <property type="match status" value="1"/>
</dbReference>
<dbReference type="Pfam" id="PF00213">
    <property type="entry name" value="OSCP"/>
    <property type="match status" value="1"/>
</dbReference>
<dbReference type="InterPro" id="IPR026015">
    <property type="entry name" value="ATP_synth_OSCP/delta_N_sf"/>
</dbReference>
<dbReference type="Gene3D" id="1.10.520.20">
    <property type="entry name" value="N-terminal domain of the delta subunit of the F1F0-ATP synthase"/>
    <property type="match status" value="1"/>
</dbReference>
<comment type="caution">
    <text evidence="7">The sequence shown here is derived from an EMBL/GenBank/DDBJ whole genome shotgun (WGS) entry which is preliminary data.</text>
</comment>
<dbReference type="InterPro" id="IPR000711">
    <property type="entry name" value="ATPase_OSCP/dsu"/>
</dbReference>
<sequence>IMESSKLQTRYAQSLFDLAVENSLTEPVYEDMLLVKKVCAENTELKAILKNPIIKPSRKKAIIDGIFGGKVQGLTVSFLDLLINKRRDIFLYEIADRFTELYKESKGIKTVVLITADKLDSVFFDEILKYMEKSLNSKVDLELRVNPKLIGGFCILFDGKQYDASFLNQFVKLKKEFSDNIYEKIF</sequence>
<dbReference type="GO" id="GO:0016020">
    <property type="term" value="C:membrane"/>
    <property type="evidence" value="ECO:0007669"/>
    <property type="project" value="UniProtKB-SubCell"/>
</dbReference>
<keyword evidence="5" id="KW-0472">Membrane</keyword>
<gene>
    <name evidence="7" type="primary">atpH</name>
    <name evidence="7" type="ORF">IAC47_03875</name>
</gene>
<dbReference type="Proteomes" id="UP000824267">
    <property type="component" value="Unassembled WGS sequence"/>
</dbReference>
<feature type="non-terminal residue" evidence="7">
    <location>
        <position position="1"/>
    </location>
</feature>
<evidence type="ECO:0000256" key="4">
    <source>
        <dbReference type="ARBA" id="ARBA00023065"/>
    </source>
</evidence>
<dbReference type="NCBIfam" id="TIGR01145">
    <property type="entry name" value="ATP_synt_delta"/>
    <property type="match status" value="1"/>
</dbReference>
<evidence type="ECO:0000256" key="2">
    <source>
        <dbReference type="ARBA" id="ARBA00022448"/>
    </source>
</evidence>
<dbReference type="PRINTS" id="PR00125">
    <property type="entry name" value="ATPASEDELTA"/>
</dbReference>
<dbReference type="HAMAP" id="MF_01416">
    <property type="entry name" value="ATP_synth_delta_bact"/>
    <property type="match status" value="1"/>
</dbReference>
<reference evidence="7" key="1">
    <citation type="journal article" date="2021" name="PeerJ">
        <title>Extensive microbial diversity within the chicken gut microbiome revealed by metagenomics and culture.</title>
        <authorList>
            <person name="Gilroy R."/>
            <person name="Ravi A."/>
            <person name="Getino M."/>
            <person name="Pursley I."/>
            <person name="Horton D.L."/>
            <person name="Alikhan N.F."/>
            <person name="Baker D."/>
            <person name="Gharbi K."/>
            <person name="Hall N."/>
            <person name="Watson M."/>
            <person name="Adriaenssens E.M."/>
            <person name="Foster-Nyarko E."/>
            <person name="Jarju S."/>
            <person name="Secka A."/>
            <person name="Antonio M."/>
            <person name="Oren A."/>
            <person name="Chaudhuri R.R."/>
            <person name="La Ragione R."/>
            <person name="Hildebrand F."/>
            <person name="Pallen M.J."/>
        </authorList>
    </citation>
    <scope>NUCLEOTIDE SEQUENCE</scope>
    <source>
        <strain evidence="7">Gambia16-930</strain>
    </source>
</reference>
<protein>
    <submittedName>
        <fullName evidence="7">ATP synthase F1 subunit delta</fullName>
    </submittedName>
</protein>
<keyword evidence="4" id="KW-0406">Ion transport</keyword>
<keyword evidence="2" id="KW-0813">Transport</keyword>
<evidence type="ECO:0000313" key="7">
    <source>
        <dbReference type="EMBL" id="HIW87394.1"/>
    </source>
</evidence>
<accession>A0A9D1RGD9</accession>
<dbReference type="AlphaFoldDB" id="A0A9D1RGD9"/>
<dbReference type="GO" id="GO:0046933">
    <property type="term" value="F:proton-transporting ATP synthase activity, rotational mechanism"/>
    <property type="evidence" value="ECO:0007669"/>
    <property type="project" value="InterPro"/>
</dbReference>
<dbReference type="SUPFAM" id="SSF47928">
    <property type="entry name" value="N-terminal domain of the delta subunit of the F1F0-ATP synthase"/>
    <property type="match status" value="1"/>
</dbReference>
<evidence type="ECO:0000256" key="5">
    <source>
        <dbReference type="ARBA" id="ARBA00023136"/>
    </source>
</evidence>
<keyword evidence="3" id="KW-0375">Hydrogen ion transport</keyword>
<keyword evidence="6" id="KW-0066">ATP synthesis</keyword>
<proteinExistence type="inferred from homology"/>
<dbReference type="EMBL" id="DXGG01000127">
    <property type="protein sequence ID" value="HIW87394.1"/>
    <property type="molecule type" value="Genomic_DNA"/>
</dbReference>
<evidence type="ECO:0000256" key="3">
    <source>
        <dbReference type="ARBA" id="ARBA00022781"/>
    </source>
</evidence>